<accession>A0AC60QR56</accession>
<evidence type="ECO:0000313" key="2">
    <source>
        <dbReference type="Proteomes" id="UP000805193"/>
    </source>
</evidence>
<proteinExistence type="predicted"/>
<evidence type="ECO:0000313" key="1">
    <source>
        <dbReference type="EMBL" id="KAG0437712.1"/>
    </source>
</evidence>
<protein>
    <submittedName>
        <fullName evidence="1">Uncharacterized protein</fullName>
    </submittedName>
</protein>
<sequence>MRLLHADGGRRQVVCRRVYPPPYASSRGPARCVTSHLDFDSLCLSTGVLRLALHIRRHSGQKKMRGDEEQLRAEDEDSSSDTESELGTGPSSLVTEHLAAVTGGTGGQRQREPEGLDDRKSVADFVAVLGVYARASSASDA</sequence>
<dbReference type="Proteomes" id="UP000805193">
    <property type="component" value="Unassembled WGS sequence"/>
</dbReference>
<reference evidence="1 2" key="1">
    <citation type="journal article" date="2020" name="Cell">
        <title>Large-Scale Comparative Analyses of Tick Genomes Elucidate Their Genetic Diversity and Vector Capacities.</title>
        <authorList>
            <consortium name="Tick Genome and Microbiome Consortium (TIGMIC)"/>
            <person name="Jia N."/>
            <person name="Wang J."/>
            <person name="Shi W."/>
            <person name="Du L."/>
            <person name="Sun Y."/>
            <person name="Zhan W."/>
            <person name="Jiang J.F."/>
            <person name="Wang Q."/>
            <person name="Zhang B."/>
            <person name="Ji P."/>
            <person name="Bell-Sakyi L."/>
            <person name="Cui X.M."/>
            <person name="Yuan T.T."/>
            <person name="Jiang B.G."/>
            <person name="Yang W.F."/>
            <person name="Lam T.T."/>
            <person name="Chang Q.C."/>
            <person name="Ding S.J."/>
            <person name="Wang X.J."/>
            <person name="Zhu J.G."/>
            <person name="Ruan X.D."/>
            <person name="Zhao L."/>
            <person name="Wei J.T."/>
            <person name="Ye R.Z."/>
            <person name="Que T.C."/>
            <person name="Du C.H."/>
            <person name="Zhou Y.H."/>
            <person name="Cheng J.X."/>
            <person name="Dai P.F."/>
            <person name="Guo W.B."/>
            <person name="Han X.H."/>
            <person name="Huang E.J."/>
            <person name="Li L.F."/>
            <person name="Wei W."/>
            <person name="Gao Y.C."/>
            <person name="Liu J.Z."/>
            <person name="Shao H.Z."/>
            <person name="Wang X."/>
            <person name="Wang C.C."/>
            <person name="Yang T.C."/>
            <person name="Huo Q.B."/>
            <person name="Li W."/>
            <person name="Chen H.Y."/>
            <person name="Chen S.E."/>
            <person name="Zhou L.G."/>
            <person name="Ni X.B."/>
            <person name="Tian J.H."/>
            <person name="Sheng Y."/>
            <person name="Liu T."/>
            <person name="Pan Y.S."/>
            <person name="Xia L.Y."/>
            <person name="Li J."/>
            <person name="Zhao F."/>
            <person name="Cao W.C."/>
        </authorList>
    </citation>
    <scope>NUCLEOTIDE SEQUENCE [LARGE SCALE GENOMIC DNA]</scope>
    <source>
        <strain evidence="1">Iper-2018</strain>
    </source>
</reference>
<dbReference type="EMBL" id="JABSTQ010006215">
    <property type="protein sequence ID" value="KAG0437712.1"/>
    <property type="molecule type" value="Genomic_DNA"/>
</dbReference>
<keyword evidence="2" id="KW-1185">Reference proteome</keyword>
<gene>
    <name evidence="1" type="ORF">HPB47_017314</name>
</gene>
<organism evidence="1 2">
    <name type="scientific">Ixodes persulcatus</name>
    <name type="common">Taiga tick</name>
    <dbReference type="NCBI Taxonomy" id="34615"/>
    <lineage>
        <taxon>Eukaryota</taxon>
        <taxon>Metazoa</taxon>
        <taxon>Ecdysozoa</taxon>
        <taxon>Arthropoda</taxon>
        <taxon>Chelicerata</taxon>
        <taxon>Arachnida</taxon>
        <taxon>Acari</taxon>
        <taxon>Parasitiformes</taxon>
        <taxon>Ixodida</taxon>
        <taxon>Ixodoidea</taxon>
        <taxon>Ixodidae</taxon>
        <taxon>Ixodinae</taxon>
        <taxon>Ixodes</taxon>
    </lineage>
</organism>
<name>A0AC60QR56_IXOPE</name>
<comment type="caution">
    <text evidence="1">The sequence shown here is derived from an EMBL/GenBank/DDBJ whole genome shotgun (WGS) entry which is preliminary data.</text>
</comment>